<dbReference type="AlphaFoldDB" id="A0A8X6JY81"/>
<dbReference type="Gene3D" id="1.25.40.10">
    <property type="entry name" value="Tetratricopeptide repeat domain"/>
    <property type="match status" value="1"/>
</dbReference>
<sequence length="92" mass="10628">MDFDDEEEEQKAAKKPKFPVSMYITEGIKYLKLRLFDKAQTFLNIALEREPNNVKGLLSMAKCFMDTGMHSPTMGRWLDVDSTNLKIRTPGR</sequence>
<evidence type="ECO:0000256" key="1">
    <source>
        <dbReference type="PROSITE-ProRule" id="PRU00339"/>
    </source>
</evidence>
<dbReference type="SUPFAM" id="SSF48452">
    <property type="entry name" value="TPR-like"/>
    <property type="match status" value="1"/>
</dbReference>
<dbReference type="PROSITE" id="PS50005">
    <property type="entry name" value="TPR"/>
    <property type="match status" value="1"/>
</dbReference>
<name>A0A8X6JY81_NEPPI</name>
<dbReference type="Proteomes" id="UP000887013">
    <property type="component" value="Unassembled WGS sequence"/>
</dbReference>
<evidence type="ECO:0000313" key="3">
    <source>
        <dbReference type="Proteomes" id="UP000887013"/>
    </source>
</evidence>
<accession>A0A8X6JY81</accession>
<organism evidence="2 3">
    <name type="scientific">Nephila pilipes</name>
    <name type="common">Giant wood spider</name>
    <name type="synonym">Nephila maculata</name>
    <dbReference type="NCBI Taxonomy" id="299642"/>
    <lineage>
        <taxon>Eukaryota</taxon>
        <taxon>Metazoa</taxon>
        <taxon>Ecdysozoa</taxon>
        <taxon>Arthropoda</taxon>
        <taxon>Chelicerata</taxon>
        <taxon>Arachnida</taxon>
        <taxon>Araneae</taxon>
        <taxon>Araneomorphae</taxon>
        <taxon>Entelegynae</taxon>
        <taxon>Araneoidea</taxon>
        <taxon>Nephilidae</taxon>
        <taxon>Nephila</taxon>
    </lineage>
</organism>
<dbReference type="InterPro" id="IPR011990">
    <property type="entry name" value="TPR-like_helical_dom_sf"/>
</dbReference>
<gene>
    <name evidence="2" type="ORF">NPIL_43521</name>
</gene>
<feature type="repeat" description="TPR" evidence="1">
    <location>
        <begin position="20"/>
        <end position="53"/>
    </location>
</feature>
<proteinExistence type="predicted"/>
<protein>
    <submittedName>
        <fullName evidence="2">Uncharacterized protein</fullName>
    </submittedName>
</protein>
<reference evidence="2" key="1">
    <citation type="submission" date="2020-08" db="EMBL/GenBank/DDBJ databases">
        <title>Multicomponent nature underlies the extraordinary mechanical properties of spider dragline silk.</title>
        <authorList>
            <person name="Kono N."/>
            <person name="Nakamura H."/>
            <person name="Mori M."/>
            <person name="Yoshida Y."/>
            <person name="Ohtoshi R."/>
            <person name="Malay A.D."/>
            <person name="Moran D.A.P."/>
            <person name="Tomita M."/>
            <person name="Numata K."/>
            <person name="Arakawa K."/>
        </authorList>
    </citation>
    <scope>NUCLEOTIDE SEQUENCE</scope>
</reference>
<dbReference type="EMBL" id="BMAW01090404">
    <property type="protein sequence ID" value="GFS44642.1"/>
    <property type="molecule type" value="Genomic_DNA"/>
</dbReference>
<keyword evidence="1" id="KW-0802">TPR repeat</keyword>
<comment type="caution">
    <text evidence="2">The sequence shown here is derived from an EMBL/GenBank/DDBJ whole genome shotgun (WGS) entry which is preliminary data.</text>
</comment>
<keyword evidence="3" id="KW-1185">Reference proteome</keyword>
<evidence type="ECO:0000313" key="2">
    <source>
        <dbReference type="EMBL" id="GFS44642.1"/>
    </source>
</evidence>
<dbReference type="InterPro" id="IPR019734">
    <property type="entry name" value="TPR_rpt"/>
</dbReference>